<feature type="compositionally biased region" description="Low complexity" evidence="5">
    <location>
        <begin position="180"/>
        <end position="189"/>
    </location>
</feature>
<name>A0A2N5TBG7_9BASI</name>
<evidence type="ECO:0000256" key="3">
    <source>
        <dbReference type="ARBA" id="ARBA00022833"/>
    </source>
</evidence>
<gene>
    <name evidence="7" type="ORF">PCASD_16215</name>
</gene>
<evidence type="ECO:0000256" key="2">
    <source>
        <dbReference type="ARBA" id="ARBA00022771"/>
    </source>
</evidence>
<dbReference type="GO" id="GO:0003677">
    <property type="term" value="F:DNA binding"/>
    <property type="evidence" value="ECO:0007669"/>
    <property type="project" value="InterPro"/>
</dbReference>
<accession>A0A2N5TBG7</accession>
<comment type="caution">
    <text evidence="7">The sequence shown here is derived from an EMBL/GenBank/DDBJ whole genome shotgun (WGS) entry which is preliminary data.</text>
</comment>
<feature type="region of interest" description="Disordered" evidence="5">
    <location>
        <begin position="118"/>
        <end position="205"/>
    </location>
</feature>
<dbReference type="Proteomes" id="UP000235392">
    <property type="component" value="Unassembled WGS sequence"/>
</dbReference>
<dbReference type="EMBL" id="PGCI01000650">
    <property type="protein sequence ID" value="PLW22867.1"/>
    <property type="molecule type" value="Genomic_DNA"/>
</dbReference>
<protein>
    <recommendedName>
        <fullName evidence="6">BED-type domain-containing protein</fullName>
    </recommendedName>
</protein>
<dbReference type="InterPro" id="IPR003656">
    <property type="entry name" value="Znf_BED"/>
</dbReference>
<feature type="domain" description="BED-type" evidence="6">
    <location>
        <begin position="202"/>
        <end position="262"/>
    </location>
</feature>
<keyword evidence="3" id="KW-0862">Zinc</keyword>
<evidence type="ECO:0000256" key="4">
    <source>
        <dbReference type="PROSITE-ProRule" id="PRU00027"/>
    </source>
</evidence>
<sequence length="263" mass="28487">MVNPPFSNIHLSVQSNLSSIQNAQKPGNGDSTARIVTPARLLQVGLGGLRAAQAHPGFRAGPDREPLIIGPARGSPRLSQVVFSQPGQPRLAQVGLTYFDKLSGSLCLLKVKPKLYSSTSLSSSAPPESPRLTSQSQKPRGPSSSIHVKMYFDDPASTPIPKSTQLKRKQTKKEDPPEKTATTTSTGTTCNSDSNHPNKKRNTTSNVWDHLTTQGAGEKLKTICNYCKTVMSGKSLSGTNHLCWHVKQCQNFTSHKKQTLLSF</sequence>
<evidence type="ECO:0000313" key="7">
    <source>
        <dbReference type="EMBL" id="PLW22867.1"/>
    </source>
</evidence>
<reference evidence="7 8" key="1">
    <citation type="submission" date="2017-11" db="EMBL/GenBank/DDBJ databases">
        <title>De novo assembly and phasing of dikaryotic genomes from two isolates of Puccinia coronata f. sp. avenae, the causal agent of oat crown rust.</title>
        <authorList>
            <person name="Miller M.E."/>
            <person name="Zhang Y."/>
            <person name="Omidvar V."/>
            <person name="Sperschneider J."/>
            <person name="Schwessinger B."/>
            <person name="Raley C."/>
            <person name="Palmer J.M."/>
            <person name="Garnica D."/>
            <person name="Upadhyaya N."/>
            <person name="Rathjen J."/>
            <person name="Taylor J.M."/>
            <person name="Park R.F."/>
            <person name="Dodds P.N."/>
            <person name="Hirsch C.D."/>
            <person name="Kianian S.F."/>
            <person name="Figueroa M."/>
        </authorList>
    </citation>
    <scope>NUCLEOTIDE SEQUENCE [LARGE SCALE GENOMIC DNA]</scope>
    <source>
        <strain evidence="7">12SD80</strain>
    </source>
</reference>
<evidence type="ECO:0000313" key="8">
    <source>
        <dbReference type="Proteomes" id="UP000235392"/>
    </source>
</evidence>
<organism evidence="7 8">
    <name type="scientific">Puccinia coronata f. sp. avenae</name>
    <dbReference type="NCBI Taxonomy" id="200324"/>
    <lineage>
        <taxon>Eukaryota</taxon>
        <taxon>Fungi</taxon>
        <taxon>Dikarya</taxon>
        <taxon>Basidiomycota</taxon>
        <taxon>Pucciniomycotina</taxon>
        <taxon>Pucciniomycetes</taxon>
        <taxon>Pucciniales</taxon>
        <taxon>Pucciniaceae</taxon>
        <taxon>Puccinia</taxon>
    </lineage>
</organism>
<keyword evidence="1" id="KW-0479">Metal-binding</keyword>
<proteinExistence type="predicted"/>
<dbReference type="PROSITE" id="PS50808">
    <property type="entry name" value="ZF_BED"/>
    <property type="match status" value="1"/>
</dbReference>
<evidence type="ECO:0000259" key="6">
    <source>
        <dbReference type="PROSITE" id="PS50808"/>
    </source>
</evidence>
<evidence type="ECO:0000256" key="5">
    <source>
        <dbReference type="SAM" id="MobiDB-lite"/>
    </source>
</evidence>
<dbReference type="GO" id="GO:0008270">
    <property type="term" value="F:zinc ion binding"/>
    <property type="evidence" value="ECO:0007669"/>
    <property type="project" value="UniProtKB-KW"/>
</dbReference>
<dbReference type="AlphaFoldDB" id="A0A2N5TBG7"/>
<dbReference type="SMART" id="SM00614">
    <property type="entry name" value="ZnF_BED"/>
    <property type="match status" value="1"/>
</dbReference>
<evidence type="ECO:0000256" key="1">
    <source>
        <dbReference type="ARBA" id="ARBA00022723"/>
    </source>
</evidence>
<keyword evidence="2 4" id="KW-0863">Zinc-finger</keyword>
<feature type="compositionally biased region" description="Polar residues" evidence="5">
    <location>
        <begin position="131"/>
        <end position="146"/>
    </location>
</feature>